<gene>
    <name evidence="3" type="primary">liat1</name>
</gene>
<reference evidence="3" key="1">
    <citation type="submission" date="2025-08" db="UniProtKB">
        <authorList>
            <consortium name="RefSeq"/>
        </authorList>
    </citation>
    <scope>IDENTIFICATION</scope>
    <source>
        <tissue evidence="3">Muscle</tissue>
    </source>
</reference>
<feature type="compositionally biased region" description="Basic residues" evidence="1">
    <location>
        <begin position="20"/>
        <end position="31"/>
    </location>
</feature>
<accession>A0A6I9P3C1</accession>
<keyword evidence="2" id="KW-1185">Reference proteome</keyword>
<dbReference type="CTD" id="400566"/>
<protein>
    <submittedName>
        <fullName evidence="3">Protein LIAT1</fullName>
    </submittedName>
</protein>
<dbReference type="PANTHER" id="PTHR36474">
    <property type="entry name" value="PROTEIN LIAT1"/>
    <property type="match status" value="1"/>
</dbReference>
<dbReference type="AlphaFoldDB" id="A0A6I9P3C1"/>
<evidence type="ECO:0000313" key="2">
    <source>
        <dbReference type="Proteomes" id="UP000504611"/>
    </source>
</evidence>
<dbReference type="OrthoDB" id="10017439at2759"/>
<feature type="region of interest" description="Disordered" evidence="1">
    <location>
        <begin position="1"/>
        <end position="137"/>
    </location>
</feature>
<dbReference type="KEGG" id="ncc:104958821"/>
<evidence type="ECO:0000313" key="3">
    <source>
        <dbReference type="RefSeq" id="XP_010784924.1"/>
    </source>
</evidence>
<proteinExistence type="predicted"/>
<dbReference type="PANTHER" id="PTHR36474:SF1">
    <property type="entry name" value="PROTEIN LIAT1"/>
    <property type="match status" value="1"/>
</dbReference>
<name>A0A6I9P3C1_9TELE</name>
<dbReference type="Proteomes" id="UP000504611">
    <property type="component" value="Unplaced"/>
</dbReference>
<dbReference type="RefSeq" id="XP_010784924.1">
    <property type="nucleotide sequence ID" value="XM_010786622.1"/>
</dbReference>
<evidence type="ECO:0000256" key="1">
    <source>
        <dbReference type="SAM" id="MobiDB-lite"/>
    </source>
</evidence>
<feature type="compositionally biased region" description="Polar residues" evidence="1">
    <location>
        <begin position="32"/>
        <end position="47"/>
    </location>
</feature>
<sequence>MPEDKHCKLLQPSRSCDTKKKTKRNKKKRKQVTTSSTPPGNTETPQAASLPPETSPVSQPPPQSPGQPRAQLPMLKTTSHKHGERLPGSGRKSKKHPKDSPTLLTAAEKISVSGELSAQAKESLRWEGELEDPQDEEKRLELYRANRRQRYITHREALIKETALRKTFPK</sequence>
<organism evidence="2 3">
    <name type="scientific">Notothenia coriiceps</name>
    <name type="common">black rockcod</name>
    <dbReference type="NCBI Taxonomy" id="8208"/>
    <lineage>
        <taxon>Eukaryota</taxon>
        <taxon>Metazoa</taxon>
        <taxon>Chordata</taxon>
        <taxon>Craniata</taxon>
        <taxon>Vertebrata</taxon>
        <taxon>Euteleostomi</taxon>
        <taxon>Actinopterygii</taxon>
        <taxon>Neopterygii</taxon>
        <taxon>Teleostei</taxon>
        <taxon>Neoteleostei</taxon>
        <taxon>Acanthomorphata</taxon>
        <taxon>Eupercaria</taxon>
        <taxon>Perciformes</taxon>
        <taxon>Notothenioidei</taxon>
        <taxon>Nototheniidae</taxon>
        <taxon>Notothenia</taxon>
    </lineage>
</organism>
<dbReference type="InterPro" id="IPR038794">
    <property type="entry name" value="LIAT1"/>
</dbReference>